<dbReference type="PANTHER" id="PTHR31286">
    <property type="entry name" value="GLYCINE-RICH CELL WALL STRUCTURAL PROTEIN 1.8-LIKE"/>
    <property type="match status" value="1"/>
</dbReference>
<reference evidence="4" key="2">
    <citation type="submission" date="2019-10" db="EMBL/GenBank/DDBJ databases">
        <title>A de novo genome assembly of a pear dwarfing rootstock.</title>
        <authorList>
            <person name="Wang F."/>
            <person name="Wang J."/>
            <person name="Li S."/>
            <person name="Zhang Y."/>
            <person name="Fang M."/>
            <person name="Ma L."/>
            <person name="Zhao Y."/>
            <person name="Jiang S."/>
        </authorList>
    </citation>
    <scope>NUCLEOTIDE SEQUENCE [LARGE SCALE GENOMIC DNA]</scope>
</reference>
<keyword evidence="4" id="KW-1185">Reference proteome</keyword>
<dbReference type="EMBL" id="SMOL01000781">
    <property type="protein sequence ID" value="KAB2595812.1"/>
    <property type="molecule type" value="Genomic_DNA"/>
</dbReference>
<reference evidence="3 4" key="3">
    <citation type="submission" date="2019-11" db="EMBL/GenBank/DDBJ databases">
        <title>A de novo genome assembly of a pear dwarfing rootstock.</title>
        <authorList>
            <person name="Wang F."/>
            <person name="Wang J."/>
            <person name="Li S."/>
            <person name="Zhang Y."/>
            <person name="Fang M."/>
            <person name="Ma L."/>
            <person name="Zhao Y."/>
            <person name="Jiang S."/>
        </authorList>
    </citation>
    <scope>NUCLEOTIDE SEQUENCE [LARGE SCALE GENOMIC DNA]</scope>
    <source>
        <strain evidence="3">S2</strain>
        <tissue evidence="3">Leaf</tissue>
    </source>
</reference>
<dbReference type="InterPro" id="IPR040256">
    <property type="entry name" value="At4g02000-like"/>
</dbReference>
<reference evidence="3 4" key="1">
    <citation type="submission" date="2019-09" db="EMBL/GenBank/DDBJ databases">
        <authorList>
            <person name="Ou C."/>
        </authorList>
    </citation>
    <scope>NUCLEOTIDE SEQUENCE [LARGE SCALE GENOMIC DNA]</scope>
    <source>
        <strain evidence="3">S2</strain>
        <tissue evidence="3">Leaf</tissue>
    </source>
</reference>
<protein>
    <submittedName>
        <fullName evidence="3">Ribonuclease H protein</fullName>
    </submittedName>
</protein>
<evidence type="ECO:0000256" key="1">
    <source>
        <dbReference type="SAM" id="MobiDB-lite"/>
    </source>
</evidence>
<feature type="domain" description="Reverse transcriptase zinc-binding" evidence="2">
    <location>
        <begin position="568"/>
        <end position="640"/>
    </location>
</feature>
<dbReference type="OrthoDB" id="1924068at2759"/>
<feature type="region of interest" description="Disordered" evidence="1">
    <location>
        <begin position="105"/>
        <end position="128"/>
    </location>
</feature>
<dbReference type="PANTHER" id="PTHR31286:SF60">
    <property type="entry name" value="PROTEIN, PUTATIVE-RELATED"/>
    <property type="match status" value="1"/>
</dbReference>
<evidence type="ECO:0000313" key="3">
    <source>
        <dbReference type="EMBL" id="KAB2595812.1"/>
    </source>
</evidence>
<proteinExistence type="predicted"/>
<organism evidence="3 4">
    <name type="scientific">Pyrus ussuriensis x Pyrus communis</name>
    <dbReference type="NCBI Taxonomy" id="2448454"/>
    <lineage>
        <taxon>Eukaryota</taxon>
        <taxon>Viridiplantae</taxon>
        <taxon>Streptophyta</taxon>
        <taxon>Embryophyta</taxon>
        <taxon>Tracheophyta</taxon>
        <taxon>Spermatophyta</taxon>
        <taxon>Magnoliopsida</taxon>
        <taxon>eudicotyledons</taxon>
        <taxon>Gunneridae</taxon>
        <taxon>Pentapetalae</taxon>
        <taxon>rosids</taxon>
        <taxon>fabids</taxon>
        <taxon>Rosales</taxon>
        <taxon>Rosaceae</taxon>
        <taxon>Amygdaloideae</taxon>
        <taxon>Maleae</taxon>
        <taxon>Pyrus</taxon>
    </lineage>
</organism>
<accession>A0A5N5F3G5</accession>
<gene>
    <name evidence="3" type="ORF">D8674_031262</name>
</gene>
<dbReference type="AlphaFoldDB" id="A0A5N5F3G5"/>
<sequence>MQHVWAGGVISLQPGNLRFYQWTPNFSPNNFKNTAAQLWVRFWDLGLEYWDPTTLFEIASRIGTPIKIDPATLNKSIDVEFSNNPAFEILVERAHGDSLLNCRVKQGENSPSQGCGRSQSRRGHKRERVVSKYVPKDAGKNVVIEPTPLNLPDDREGPSFVKQTASDIPTVPSATRLESDQSISMLKSVDPISFPTMVAVPVQSDLNNSASVVDVDNMTPVANPLADEVDVVAAHIRSLSFIIVFFKSGCGCSVPISFSKSLVRASDFMAFVATVWHDSNFLGCPMFVLSAKLGNLNQNLKTWNRSHFGNIHVKVDSAMSDLDLIPNEIDTLGPTEDRLSKEEELCLKAHDALRIQGYFSCSTGVRQGDPLSHLLFFLAEEVFSTCLSLLVTEGKLLPMSGPKGVSPPSHVLFTDDIMEGGLGLRDFTVMNRSLLLKRCWDVVSSDSPTSIFLRSRFLKSSEWLGLKKIFPDLPQLQWLIGDGSQVRFWMDNCLGEPIAHSLGIPHHVASALKAKVCDFIGPNGWVLPTNFSSSLPVIAETITSTPISLEVGVYKLIWTSSSSGLMTAKDAFSYLNGHNSQLVWHKAIWDSSIQPRKSITTWKALHGRLLTDDHLQCHGVPLVYVCCFCLNVAETVSHIFGVPIYSRNLELVVTPL</sequence>
<dbReference type="Pfam" id="PF13966">
    <property type="entry name" value="zf-RVT"/>
    <property type="match status" value="1"/>
</dbReference>
<evidence type="ECO:0000259" key="2">
    <source>
        <dbReference type="Pfam" id="PF13966"/>
    </source>
</evidence>
<name>A0A5N5F3G5_9ROSA</name>
<dbReference type="Proteomes" id="UP000327157">
    <property type="component" value="Chromosome 7"/>
</dbReference>
<dbReference type="InterPro" id="IPR026960">
    <property type="entry name" value="RVT-Znf"/>
</dbReference>
<evidence type="ECO:0000313" key="4">
    <source>
        <dbReference type="Proteomes" id="UP000327157"/>
    </source>
</evidence>
<comment type="caution">
    <text evidence="3">The sequence shown here is derived from an EMBL/GenBank/DDBJ whole genome shotgun (WGS) entry which is preliminary data.</text>
</comment>
<feature type="compositionally biased region" description="Polar residues" evidence="1">
    <location>
        <begin position="107"/>
        <end position="118"/>
    </location>
</feature>